<evidence type="ECO:0000313" key="4">
    <source>
        <dbReference type="EMBL" id="KNE93849.1"/>
    </source>
</evidence>
<accession>A0A0L0V4E1</accession>
<evidence type="ECO:0000256" key="1">
    <source>
        <dbReference type="SAM" id="Coils"/>
    </source>
</evidence>
<dbReference type="Proteomes" id="UP000054564">
    <property type="component" value="Unassembled WGS sequence"/>
</dbReference>
<dbReference type="InterPro" id="IPR001190">
    <property type="entry name" value="SRCR"/>
</dbReference>
<feature type="coiled-coil region" evidence="1">
    <location>
        <begin position="311"/>
        <end position="338"/>
    </location>
</feature>
<dbReference type="EMBL" id="AJIL01000128">
    <property type="protein sequence ID" value="KNE93849.1"/>
    <property type="molecule type" value="Genomic_DNA"/>
</dbReference>
<dbReference type="PROSITE" id="PS50287">
    <property type="entry name" value="SRCR_2"/>
    <property type="match status" value="1"/>
</dbReference>
<comment type="caution">
    <text evidence="4">The sequence shown here is derived from an EMBL/GenBank/DDBJ whole genome shotgun (WGS) entry which is preliminary data.</text>
</comment>
<organism evidence="4 5">
    <name type="scientific">Puccinia striiformis f. sp. tritici PST-78</name>
    <dbReference type="NCBI Taxonomy" id="1165861"/>
    <lineage>
        <taxon>Eukaryota</taxon>
        <taxon>Fungi</taxon>
        <taxon>Dikarya</taxon>
        <taxon>Basidiomycota</taxon>
        <taxon>Pucciniomycotina</taxon>
        <taxon>Pucciniomycetes</taxon>
        <taxon>Pucciniales</taxon>
        <taxon>Pucciniaceae</taxon>
        <taxon>Puccinia</taxon>
    </lineage>
</organism>
<dbReference type="PANTHER" id="PTHR33069:SF3">
    <property type="entry name" value="DYNEIN HEAVY CHAIN TAIL DOMAIN-CONTAINING PROTEIN"/>
    <property type="match status" value="1"/>
</dbReference>
<evidence type="ECO:0000256" key="2">
    <source>
        <dbReference type="SAM" id="MobiDB-lite"/>
    </source>
</evidence>
<feature type="compositionally biased region" description="Basic and acidic residues" evidence="2">
    <location>
        <begin position="1"/>
        <end position="12"/>
    </location>
</feature>
<evidence type="ECO:0000313" key="5">
    <source>
        <dbReference type="Proteomes" id="UP000054564"/>
    </source>
</evidence>
<proteinExistence type="predicted"/>
<dbReference type="AlphaFoldDB" id="A0A0L0V4E1"/>
<gene>
    <name evidence="4" type="ORF">PSTG_12762</name>
</gene>
<evidence type="ECO:0000259" key="3">
    <source>
        <dbReference type="PROSITE" id="PS50287"/>
    </source>
</evidence>
<feature type="domain" description="SRCR" evidence="3">
    <location>
        <begin position="40"/>
        <end position="174"/>
    </location>
</feature>
<reference evidence="5" key="1">
    <citation type="submission" date="2014-03" db="EMBL/GenBank/DDBJ databases">
        <title>The Genome Sequence of Puccinia striiformis f. sp. tritici PST-78.</title>
        <authorList>
            <consortium name="The Broad Institute Genome Sequencing Platform"/>
            <person name="Cuomo C."/>
            <person name="Hulbert S."/>
            <person name="Chen X."/>
            <person name="Walker B."/>
            <person name="Young S.K."/>
            <person name="Zeng Q."/>
            <person name="Gargeya S."/>
            <person name="Fitzgerald M."/>
            <person name="Haas B."/>
            <person name="Abouelleil A."/>
            <person name="Alvarado L."/>
            <person name="Arachchi H.M."/>
            <person name="Berlin A.M."/>
            <person name="Chapman S.B."/>
            <person name="Goldberg J."/>
            <person name="Griggs A."/>
            <person name="Gujja S."/>
            <person name="Hansen M."/>
            <person name="Howarth C."/>
            <person name="Imamovic A."/>
            <person name="Larimer J."/>
            <person name="McCowan C."/>
            <person name="Montmayeur A."/>
            <person name="Murphy C."/>
            <person name="Neiman D."/>
            <person name="Pearson M."/>
            <person name="Priest M."/>
            <person name="Roberts A."/>
            <person name="Saif S."/>
            <person name="Shea T."/>
            <person name="Sisk P."/>
            <person name="Sykes S."/>
            <person name="Wortman J."/>
            <person name="Nusbaum C."/>
            <person name="Birren B."/>
        </authorList>
    </citation>
    <scope>NUCLEOTIDE SEQUENCE [LARGE SCALE GENOMIC DNA]</scope>
    <source>
        <strain evidence="5">race PST-78</strain>
    </source>
</reference>
<name>A0A0L0V4E1_9BASI</name>
<dbReference type="PANTHER" id="PTHR33069">
    <property type="entry name" value="CHROMOSOME 7, WHOLE GENOME SHOTGUN SEQUENCE-RELATED"/>
    <property type="match status" value="1"/>
</dbReference>
<keyword evidence="5" id="KW-1185">Reference proteome</keyword>
<sequence>MSYTRNVERTEDGDVAPIGMSPAGAPAGLTGSGLAGNHRLRIMSGETGNIGRGVEASCSGKLDSKTEEKYQENFRKAVNKVHELFGVSCSPSWAYDERHEIMNVGCLELRQINLPALKKKLASLSLSMEPVKAKKDPIACSRSEPLSYSKVSQTQKRLENLNSTRLLPFILICQEFFDGICIVDKPIYDNPSTTQVWKKVVKLARLSIRDIDTTIKWLEKSNLDVAKQEWHRTLGLIEKLFTLLITHRNQIYKKFGTVYRSKSKDRYNILKASAIKYVQLGVSVLKICRVYFNNLSRSTSRQSLFFIAPLMEIETKRLEKLERRNQQIGNQVKNFVKSLRSSTIDPRKVLDMTRTLVDSMIESQRNLRQYWSCLLVANHVAIDEGVIEEAFEWLDNWCEMFFLATGNIMKATSLFFTWPSLDQELDTSDEKLGNCGCECGSGCGCAPGFECDCECGCDLED</sequence>
<feature type="region of interest" description="Disordered" evidence="2">
    <location>
        <begin position="1"/>
        <end position="23"/>
    </location>
</feature>
<protein>
    <recommendedName>
        <fullName evidence="3">SRCR domain-containing protein</fullName>
    </recommendedName>
</protein>
<dbReference type="GO" id="GO:0016020">
    <property type="term" value="C:membrane"/>
    <property type="evidence" value="ECO:0007669"/>
    <property type="project" value="InterPro"/>
</dbReference>
<keyword evidence="1" id="KW-0175">Coiled coil</keyword>